<evidence type="ECO:0000256" key="1">
    <source>
        <dbReference type="SAM" id="SignalP"/>
    </source>
</evidence>
<dbReference type="EMBL" id="FQ670179">
    <property type="protein sequence ID" value="CBY82376.1"/>
    <property type="molecule type" value="Genomic_DNA"/>
</dbReference>
<feature type="chain" id="PRO_5003215351" evidence="1">
    <location>
        <begin position="21"/>
        <end position="199"/>
    </location>
</feature>
<dbReference type="STRING" id="936155.HFELIS_02920"/>
<evidence type="ECO:0000313" key="2">
    <source>
        <dbReference type="EMBL" id="CBY82376.1"/>
    </source>
</evidence>
<organism evidence="2 3">
    <name type="scientific">Helicobacter felis (strain ATCC 49179 / CCUG 28539 / NCTC 12436 / CS1)</name>
    <dbReference type="NCBI Taxonomy" id="936155"/>
    <lineage>
        <taxon>Bacteria</taxon>
        <taxon>Pseudomonadati</taxon>
        <taxon>Campylobacterota</taxon>
        <taxon>Epsilonproteobacteria</taxon>
        <taxon>Campylobacterales</taxon>
        <taxon>Helicobacteraceae</taxon>
        <taxon>Helicobacter</taxon>
    </lineage>
</organism>
<dbReference type="KEGG" id="hfe:HFELIS_02920"/>
<dbReference type="GeneID" id="36134942"/>
<name>E7A8N9_HELFC</name>
<dbReference type="Proteomes" id="UP000007934">
    <property type="component" value="Chromosome"/>
</dbReference>
<keyword evidence="3" id="KW-1185">Reference proteome</keyword>
<protein>
    <submittedName>
        <fullName evidence="2">Uncharacterized protein</fullName>
    </submittedName>
</protein>
<feature type="signal peptide" evidence="1">
    <location>
        <begin position="1"/>
        <end position="20"/>
    </location>
</feature>
<gene>
    <name evidence="2" type="ordered locus">Hfelis_02920</name>
</gene>
<dbReference type="AlphaFoldDB" id="E7A8N9"/>
<dbReference type="OrthoDB" id="5318880at2"/>
<dbReference type="HOGENOM" id="CLU_1370563_0_0_7"/>
<accession>E7A8N9</accession>
<reference evidence="2 3" key="1">
    <citation type="journal article" date="2011" name="Genome Biol. Evol.">
        <title>Comparative whole genome sequence analysis of the carcinogenic bacterial model pathogen Helicobacter felis.</title>
        <authorList>
            <person name="Arnold I.C."/>
            <person name="Zigova Z."/>
            <person name="Holden M."/>
            <person name="Lawley T.D."/>
            <person name="Rad R."/>
            <person name="Dougan G."/>
            <person name="Falkow S."/>
            <person name="Bentley S.D."/>
            <person name="Muller A."/>
        </authorList>
    </citation>
    <scope>NUCLEOTIDE SEQUENCE [LARGE SCALE GENOMIC DNA]</scope>
    <source>
        <strain evidence="3">ATCC 49179 / CCUG 28539 / NCTC 12436 / CS1</strain>
    </source>
</reference>
<keyword evidence="1" id="KW-0732">Signal</keyword>
<sequence>MINLAKMTALACLACQVLLADPLTFHTPSKILKQMRLRSLPPFQVLLVQDKQTQIQQILLVDDKSSLKVLLGRDFILPDKKESAQLRSLYKQVVKHNFFIMHHKDFQALIKALPSENTIFLESLSKHPSKEFYFFARGQQDLNLTSIAKLEKLLKEARVHVVLLGALPNEDDTSNSYDAAGYLKGLQAISNTPKKKSCF</sequence>
<dbReference type="RefSeq" id="WP_013468748.1">
    <property type="nucleotide sequence ID" value="NC_014810.2"/>
</dbReference>
<proteinExistence type="predicted"/>
<evidence type="ECO:0000313" key="3">
    <source>
        <dbReference type="Proteomes" id="UP000007934"/>
    </source>
</evidence>